<organism evidence="1 2">
    <name type="scientific">Trifolium medium</name>
    <dbReference type="NCBI Taxonomy" id="97028"/>
    <lineage>
        <taxon>Eukaryota</taxon>
        <taxon>Viridiplantae</taxon>
        <taxon>Streptophyta</taxon>
        <taxon>Embryophyta</taxon>
        <taxon>Tracheophyta</taxon>
        <taxon>Spermatophyta</taxon>
        <taxon>Magnoliopsida</taxon>
        <taxon>eudicotyledons</taxon>
        <taxon>Gunneridae</taxon>
        <taxon>Pentapetalae</taxon>
        <taxon>rosids</taxon>
        <taxon>fabids</taxon>
        <taxon>Fabales</taxon>
        <taxon>Fabaceae</taxon>
        <taxon>Papilionoideae</taxon>
        <taxon>50 kb inversion clade</taxon>
        <taxon>NPAAA clade</taxon>
        <taxon>Hologalegina</taxon>
        <taxon>IRL clade</taxon>
        <taxon>Trifolieae</taxon>
        <taxon>Trifolium</taxon>
    </lineage>
</organism>
<accession>A0A392V1H9</accession>
<dbReference type="AlphaFoldDB" id="A0A392V1H9"/>
<keyword evidence="2" id="KW-1185">Reference proteome</keyword>
<evidence type="ECO:0000313" key="2">
    <source>
        <dbReference type="Proteomes" id="UP000265520"/>
    </source>
</evidence>
<protein>
    <submittedName>
        <fullName evidence="1">Uncharacterized protein</fullName>
    </submittedName>
</protein>
<reference evidence="1 2" key="1">
    <citation type="journal article" date="2018" name="Front. Plant Sci.">
        <title>Red Clover (Trifolium pratense) and Zigzag Clover (T. medium) - A Picture of Genomic Similarities and Differences.</title>
        <authorList>
            <person name="Dluhosova J."/>
            <person name="Istvanek J."/>
            <person name="Nedelnik J."/>
            <person name="Repkova J."/>
        </authorList>
    </citation>
    <scope>NUCLEOTIDE SEQUENCE [LARGE SCALE GENOMIC DNA]</scope>
    <source>
        <strain evidence="2">cv. 10/8</strain>
        <tissue evidence="1">Leaf</tissue>
    </source>
</reference>
<sequence>LKLNDSESSEVQRLATEARPVQVHVASNPPVLSGVATEQKEVAEESIVDNRSGMMVL</sequence>
<proteinExistence type="predicted"/>
<comment type="caution">
    <text evidence="1">The sequence shown here is derived from an EMBL/GenBank/DDBJ whole genome shotgun (WGS) entry which is preliminary data.</text>
</comment>
<name>A0A392V1H9_9FABA</name>
<feature type="non-terminal residue" evidence="1">
    <location>
        <position position="1"/>
    </location>
</feature>
<evidence type="ECO:0000313" key="1">
    <source>
        <dbReference type="EMBL" id="MCI80931.1"/>
    </source>
</evidence>
<dbReference type="Proteomes" id="UP000265520">
    <property type="component" value="Unassembled WGS sequence"/>
</dbReference>
<dbReference type="EMBL" id="LXQA011006707">
    <property type="protein sequence ID" value="MCI80931.1"/>
    <property type="molecule type" value="Genomic_DNA"/>
</dbReference>